<gene>
    <name evidence="11" type="ORF">HHI36_024069</name>
</gene>
<dbReference type="InterPro" id="IPR052192">
    <property type="entry name" value="Insect_Ionotropic_Sensory_Rcpt"/>
</dbReference>
<evidence type="ECO:0000256" key="6">
    <source>
        <dbReference type="ARBA" id="ARBA00023136"/>
    </source>
</evidence>
<feature type="non-terminal residue" evidence="11">
    <location>
        <position position="1"/>
    </location>
</feature>
<dbReference type="Pfam" id="PF00060">
    <property type="entry name" value="Lig_chan"/>
    <property type="match status" value="1"/>
</dbReference>
<dbReference type="Gene3D" id="1.10.287.70">
    <property type="match status" value="1"/>
</dbReference>
<evidence type="ECO:0000256" key="1">
    <source>
        <dbReference type="ARBA" id="ARBA00004651"/>
    </source>
</evidence>
<evidence type="ECO:0000259" key="10">
    <source>
        <dbReference type="Pfam" id="PF00060"/>
    </source>
</evidence>
<feature type="transmembrane region" description="Helical" evidence="9">
    <location>
        <begin position="286"/>
        <end position="305"/>
    </location>
</feature>
<dbReference type="AlphaFoldDB" id="A0ABD2N0Z7"/>
<feature type="transmembrane region" description="Helical" evidence="9">
    <location>
        <begin position="477"/>
        <end position="496"/>
    </location>
</feature>
<evidence type="ECO:0000256" key="2">
    <source>
        <dbReference type="ARBA" id="ARBA00008685"/>
    </source>
</evidence>
<keyword evidence="4 9" id="KW-0812">Transmembrane</keyword>
<comment type="subcellular location">
    <subcellularLocation>
        <location evidence="1">Cell membrane</location>
        <topology evidence="1">Multi-pass membrane protein</topology>
    </subcellularLocation>
</comment>
<name>A0ABD2N0Z7_9CUCU</name>
<evidence type="ECO:0000256" key="8">
    <source>
        <dbReference type="ARBA" id="ARBA00023180"/>
    </source>
</evidence>
<protein>
    <recommendedName>
        <fullName evidence="10">Ionotropic glutamate receptor C-terminal domain-containing protein</fullName>
    </recommendedName>
</protein>
<proteinExistence type="inferred from homology"/>
<comment type="caution">
    <text evidence="11">The sequence shown here is derived from an EMBL/GenBank/DDBJ whole genome shotgun (WGS) entry which is preliminary data.</text>
</comment>
<evidence type="ECO:0000313" key="12">
    <source>
        <dbReference type="Proteomes" id="UP001516400"/>
    </source>
</evidence>
<dbReference type="EMBL" id="JABFTP020000047">
    <property type="protein sequence ID" value="KAL3272311.1"/>
    <property type="molecule type" value="Genomic_DNA"/>
</dbReference>
<keyword evidence="3" id="KW-1003">Cell membrane</keyword>
<dbReference type="PANTHER" id="PTHR42643">
    <property type="entry name" value="IONOTROPIC RECEPTOR 20A-RELATED"/>
    <property type="match status" value="1"/>
</dbReference>
<evidence type="ECO:0000256" key="5">
    <source>
        <dbReference type="ARBA" id="ARBA00022989"/>
    </source>
</evidence>
<evidence type="ECO:0000313" key="11">
    <source>
        <dbReference type="EMBL" id="KAL3272311.1"/>
    </source>
</evidence>
<reference evidence="11 12" key="1">
    <citation type="journal article" date="2021" name="BMC Biol.">
        <title>Horizontally acquired antibacterial genes associated with adaptive radiation of ladybird beetles.</title>
        <authorList>
            <person name="Li H.S."/>
            <person name="Tang X.F."/>
            <person name="Huang Y.H."/>
            <person name="Xu Z.Y."/>
            <person name="Chen M.L."/>
            <person name="Du X.Y."/>
            <person name="Qiu B.Y."/>
            <person name="Chen P.T."/>
            <person name="Zhang W."/>
            <person name="Slipinski A."/>
            <person name="Escalona H.E."/>
            <person name="Waterhouse R.M."/>
            <person name="Zwick A."/>
            <person name="Pang H."/>
        </authorList>
    </citation>
    <scope>NUCLEOTIDE SEQUENCE [LARGE SCALE GENOMIC DNA]</scope>
    <source>
        <strain evidence="11">SYSU2018</strain>
    </source>
</reference>
<keyword evidence="6 9" id="KW-0472">Membrane</keyword>
<organism evidence="11 12">
    <name type="scientific">Cryptolaemus montrouzieri</name>
    <dbReference type="NCBI Taxonomy" id="559131"/>
    <lineage>
        <taxon>Eukaryota</taxon>
        <taxon>Metazoa</taxon>
        <taxon>Ecdysozoa</taxon>
        <taxon>Arthropoda</taxon>
        <taxon>Hexapoda</taxon>
        <taxon>Insecta</taxon>
        <taxon>Pterygota</taxon>
        <taxon>Neoptera</taxon>
        <taxon>Endopterygota</taxon>
        <taxon>Coleoptera</taxon>
        <taxon>Polyphaga</taxon>
        <taxon>Cucujiformia</taxon>
        <taxon>Coccinelloidea</taxon>
        <taxon>Coccinellidae</taxon>
        <taxon>Scymninae</taxon>
        <taxon>Scymnini</taxon>
        <taxon>Cryptolaemus</taxon>
    </lineage>
</organism>
<evidence type="ECO:0000256" key="3">
    <source>
        <dbReference type="ARBA" id="ARBA00022475"/>
    </source>
</evidence>
<sequence>TDLPLPPLSKLLILPGYAYSSESCIKFRQLSIENNWDIIVYHEQTYELLRLGGKLQPITKNPDKHFLCSPLGNTFEESNSTTQFRILNVFNSRPKWSVKETLRTMNTTIKIVTFHNPPYTIVTNRTHFTGIEIKLIRMIVNDIPHVFKILYDKGLPSLSPSMTPHKTVSEELMKPHGGSDVGLSSLWLRLYRHDVTHSHSQQCNTFIVKKPTLYSENTFMFQALRLEIWILVGIVFLTELFLLHKFQKRETVSSFNSEPKMLIAIRTLAASSILKIPSQKYPIQRFILIQWIAFCLLMATCYNAGLTTSLRFPLLTSDIRNFDDMVKYKINWFDETDGVKNYLKSINDTITRSLVKLYHSEVNKTLRNSKLQGNNYGFRACCLPGGYVTNLEGIEANILENFRIIPKCIFNNHIAIGLRKNLPIKSVFNQKITRLIQHGLVDHLYREFSLRKRSDVMAKLSSSDPMKLHETLDLNKMTASFLLLFLSMCIASMIFIRECYLKRKKI</sequence>
<feature type="domain" description="Ionotropic glutamate receptor C-terminal" evidence="10">
    <location>
        <begin position="227"/>
        <end position="487"/>
    </location>
</feature>
<keyword evidence="5 9" id="KW-1133">Transmembrane helix</keyword>
<accession>A0ABD2N0Z7</accession>
<dbReference type="PANTHER" id="PTHR42643:SF24">
    <property type="entry name" value="IONOTROPIC RECEPTOR 60A"/>
    <property type="match status" value="1"/>
</dbReference>
<dbReference type="InterPro" id="IPR001320">
    <property type="entry name" value="Iontro_rcpt_C"/>
</dbReference>
<evidence type="ECO:0000256" key="7">
    <source>
        <dbReference type="ARBA" id="ARBA00023170"/>
    </source>
</evidence>
<keyword evidence="12" id="KW-1185">Reference proteome</keyword>
<keyword evidence="7" id="KW-0675">Receptor</keyword>
<dbReference type="GO" id="GO:0005886">
    <property type="term" value="C:plasma membrane"/>
    <property type="evidence" value="ECO:0007669"/>
    <property type="project" value="UniProtKB-SubCell"/>
</dbReference>
<dbReference type="GO" id="GO:0050906">
    <property type="term" value="P:detection of stimulus involved in sensory perception"/>
    <property type="evidence" value="ECO:0007669"/>
    <property type="project" value="UniProtKB-ARBA"/>
</dbReference>
<dbReference type="Proteomes" id="UP001516400">
    <property type="component" value="Unassembled WGS sequence"/>
</dbReference>
<comment type="similarity">
    <text evidence="2">Belongs to the glutamate-gated ion channel (TC 1.A.10.1) family.</text>
</comment>
<feature type="transmembrane region" description="Helical" evidence="9">
    <location>
        <begin position="219"/>
        <end position="243"/>
    </location>
</feature>
<dbReference type="SUPFAM" id="SSF53850">
    <property type="entry name" value="Periplasmic binding protein-like II"/>
    <property type="match status" value="1"/>
</dbReference>
<evidence type="ECO:0000256" key="4">
    <source>
        <dbReference type="ARBA" id="ARBA00022692"/>
    </source>
</evidence>
<evidence type="ECO:0000256" key="9">
    <source>
        <dbReference type="SAM" id="Phobius"/>
    </source>
</evidence>
<keyword evidence="8" id="KW-0325">Glycoprotein</keyword>